<dbReference type="SMART" id="SM00418">
    <property type="entry name" value="HTH_ARSR"/>
    <property type="match status" value="1"/>
</dbReference>
<dbReference type="RefSeq" id="WP_185177313.1">
    <property type="nucleotide sequence ID" value="NZ_CBCSEP010000012.1"/>
</dbReference>
<evidence type="ECO:0000259" key="2">
    <source>
        <dbReference type="SMART" id="SM00418"/>
    </source>
</evidence>
<dbReference type="SUPFAM" id="SSF46785">
    <property type="entry name" value="Winged helix' DNA-binding domain"/>
    <property type="match status" value="1"/>
</dbReference>
<reference evidence="3 4" key="1">
    <citation type="submission" date="2020-08" db="EMBL/GenBank/DDBJ databases">
        <title>Cohnella phylogeny.</title>
        <authorList>
            <person name="Dunlap C."/>
        </authorList>
    </citation>
    <scope>NUCLEOTIDE SEQUENCE [LARGE SCALE GENOMIC DNA]</scope>
    <source>
        <strain evidence="3 4">DSM 103658</strain>
    </source>
</reference>
<dbReference type="InterPro" id="IPR011991">
    <property type="entry name" value="ArsR-like_HTH"/>
</dbReference>
<dbReference type="Gene3D" id="1.10.10.10">
    <property type="entry name" value="Winged helix-like DNA-binding domain superfamily/Winged helix DNA-binding domain"/>
    <property type="match status" value="1"/>
</dbReference>
<organism evidence="3 4">
    <name type="scientific">Cohnella lubricantis</name>
    <dbReference type="NCBI Taxonomy" id="2163172"/>
    <lineage>
        <taxon>Bacteria</taxon>
        <taxon>Bacillati</taxon>
        <taxon>Bacillota</taxon>
        <taxon>Bacilli</taxon>
        <taxon>Bacillales</taxon>
        <taxon>Paenibacillaceae</taxon>
        <taxon>Cohnella</taxon>
    </lineage>
</organism>
<keyword evidence="1" id="KW-0238">DNA-binding</keyword>
<keyword evidence="4" id="KW-1185">Reference proteome</keyword>
<comment type="caution">
    <text evidence="3">The sequence shown here is derived from an EMBL/GenBank/DDBJ whole genome shotgun (WGS) entry which is preliminary data.</text>
</comment>
<dbReference type="InterPro" id="IPR001845">
    <property type="entry name" value="HTH_ArsR_DNA-bd_dom"/>
</dbReference>
<proteinExistence type="predicted"/>
<name>A0A841T7Q3_9BACL</name>
<dbReference type="EMBL" id="JACJVN010000008">
    <property type="protein sequence ID" value="MBB6676005.1"/>
    <property type="molecule type" value="Genomic_DNA"/>
</dbReference>
<dbReference type="GO" id="GO:0003677">
    <property type="term" value="F:DNA binding"/>
    <property type="evidence" value="ECO:0007669"/>
    <property type="project" value="UniProtKB-KW"/>
</dbReference>
<evidence type="ECO:0000313" key="4">
    <source>
        <dbReference type="Proteomes" id="UP000574133"/>
    </source>
</evidence>
<dbReference type="CDD" id="cd00090">
    <property type="entry name" value="HTH_ARSR"/>
    <property type="match status" value="1"/>
</dbReference>
<evidence type="ECO:0000256" key="1">
    <source>
        <dbReference type="ARBA" id="ARBA00023125"/>
    </source>
</evidence>
<evidence type="ECO:0000313" key="3">
    <source>
        <dbReference type="EMBL" id="MBB6676005.1"/>
    </source>
</evidence>
<gene>
    <name evidence="3" type="ORF">H4Q31_01540</name>
</gene>
<accession>A0A841T7Q3</accession>
<feature type="domain" description="HTH arsR-type" evidence="2">
    <location>
        <begin position="9"/>
        <end position="89"/>
    </location>
</feature>
<dbReference type="AlphaFoldDB" id="A0A841T7Q3"/>
<protein>
    <submittedName>
        <fullName evidence="3">Winged helix-turn-helix transcriptional regulator</fullName>
    </submittedName>
</protein>
<dbReference type="GO" id="GO:0003700">
    <property type="term" value="F:DNA-binding transcription factor activity"/>
    <property type="evidence" value="ECO:0007669"/>
    <property type="project" value="InterPro"/>
</dbReference>
<dbReference type="Proteomes" id="UP000574133">
    <property type="component" value="Unassembled WGS sequence"/>
</dbReference>
<dbReference type="Pfam" id="PF12840">
    <property type="entry name" value="HTH_20"/>
    <property type="match status" value="1"/>
</dbReference>
<dbReference type="InterPro" id="IPR036388">
    <property type="entry name" value="WH-like_DNA-bd_sf"/>
</dbReference>
<dbReference type="InterPro" id="IPR036390">
    <property type="entry name" value="WH_DNA-bd_sf"/>
</dbReference>
<sequence>MKYKSSSVELIKILSDPRRSRILQLAADKPATVKMLAEQMGEDPLRLYYHVKKLVKAELLELKESRQQGNLTEHYYQTADLNDVIYRGNAEENAQHLETIVAFVHRKLEPGLRLLQKGLEKIREESPSGAKFERNPYHVNVLNVDSRCTGREWQESMDRIVQAINNTQEPIERKWASDGREDEIGSYHYVVVSYRIEDAEKLGLIEPSEEEPEEED</sequence>